<dbReference type="PANTHER" id="PTHR46491">
    <property type="entry name" value="CDGSH IRON SULFUR DOMAIN PROTEIN HOMOLOG"/>
    <property type="match status" value="1"/>
</dbReference>
<proteinExistence type="predicted"/>
<dbReference type="Pfam" id="PF09360">
    <property type="entry name" value="zf-CDGSH"/>
    <property type="match status" value="2"/>
</dbReference>
<evidence type="ECO:0000256" key="2">
    <source>
        <dbReference type="ARBA" id="ARBA00022723"/>
    </source>
</evidence>
<dbReference type="InterPro" id="IPR042216">
    <property type="entry name" value="MitoNEET_CISD"/>
</dbReference>
<dbReference type="Gene3D" id="3.30.70.20">
    <property type="match status" value="1"/>
</dbReference>
<accession>A0A3B0ZSM6</accession>
<keyword evidence="4" id="KW-0411">Iron-sulfur</keyword>
<dbReference type="GO" id="GO:0005737">
    <property type="term" value="C:cytoplasm"/>
    <property type="evidence" value="ECO:0007669"/>
    <property type="project" value="UniProtKB-ARBA"/>
</dbReference>
<dbReference type="AlphaFoldDB" id="A0A3B0ZSM6"/>
<feature type="domain" description="Iron-binding zinc finger CDGSH type" evidence="5">
    <location>
        <begin position="87"/>
        <end position="132"/>
    </location>
</feature>
<dbReference type="PANTHER" id="PTHR46491:SF3">
    <property type="entry name" value="CDGSH IRON-SULFUR DOMAIN-CONTAINING PROTEIN 3, MITOCHONDRIAL"/>
    <property type="match status" value="1"/>
</dbReference>
<keyword evidence="3" id="KW-0408">Iron</keyword>
<evidence type="ECO:0000256" key="1">
    <source>
        <dbReference type="ARBA" id="ARBA00022714"/>
    </source>
</evidence>
<dbReference type="InterPro" id="IPR018967">
    <property type="entry name" value="FeS-contain_CDGSH-typ"/>
</dbReference>
<evidence type="ECO:0000256" key="3">
    <source>
        <dbReference type="ARBA" id="ARBA00023004"/>
    </source>
</evidence>
<feature type="domain" description="Iron-binding zinc finger CDGSH type" evidence="5">
    <location>
        <begin position="176"/>
        <end position="208"/>
    </location>
</feature>
<gene>
    <name evidence="6" type="ORF">MNBD_GAMMA23-269</name>
</gene>
<dbReference type="SUPFAM" id="SSF54862">
    <property type="entry name" value="4Fe-4S ferredoxins"/>
    <property type="match status" value="1"/>
</dbReference>
<dbReference type="InterPro" id="IPR052950">
    <property type="entry name" value="CISD"/>
</dbReference>
<organism evidence="6">
    <name type="scientific">hydrothermal vent metagenome</name>
    <dbReference type="NCBI Taxonomy" id="652676"/>
    <lineage>
        <taxon>unclassified sequences</taxon>
        <taxon>metagenomes</taxon>
        <taxon>ecological metagenomes</taxon>
    </lineage>
</organism>
<dbReference type="EMBL" id="UOFT01000023">
    <property type="protein sequence ID" value="VAW92230.1"/>
    <property type="molecule type" value="Genomic_DNA"/>
</dbReference>
<name>A0A3B0ZSM6_9ZZZZ</name>
<keyword evidence="1" id="KW-0001">2Fe-2S</keyword>
<evidence type="ECO:0000313" key="6">
    <source>
        <dbReference type="EMBL" id="VAW92230.1"/>
    </source>
</evidence>
<dbReference type="Gene3D" id="3.40.5.90">
    <property type="entry name" value="CDGSH iron-sulfur domain, mitoNEET-type"/>
    <property type="match status" value="2"/>
</dbReference>
<dbReference type="GO" id="GO:0051537">
    <property type="term" value="F:2 iron, 2 sulfur cluster binding"/>
    <property type="evidence" value="ECO:0007669"/>
    <property type="project" value="UniProtKB-KW"/>
</dbReference>
<dbReference type="SMART" id="SM00704">
    <property type="entry name" value="ZnF_CDGSH"/>
    <property type="match status" value="2"/>
</dbReference>
<protein>
    <recommendedName>
        <fullName evidence="5">Iron-binding zinc finger CDGSH type domain-containing protein</fullName>
    </recommendedName>
</protein>
<dbReference type="InterPro" id="IPR010693">
    <property type="entry name" value="Divergent_4Fe-4S_mono-cluster"/>
</dbReference>
<keyword evidence="2" id="KW-0479">Metal-binding</keyword>
<reference evidence="6" key="1">
    <citation type="submission" date="2018-06" db="EMBL/GenBank/DDBJ databases">
        <authorList>
            <person name="Zhirakovskaya E."/>
        </authorList>
    </citation>
    <scope>NUCLEOTIDE SEQUENCE</scope>
</reference>
<dbReference type="Pfam" id="PF06902">
    <property type="entry name" value="Fer4_19"/>
    <property type="match status" value="1"/>
</dbReference>
<sequence>MSIETHKTEHGNLYFDGEKCIHSRNCVLNRPDVFVPDVKGEWIHPENASSGELRAIADNCPSGAIRYEETGQTQRKPLVNTLHIRENGPYALNAGLQLGEEPCASHKMTLCRCGASKNKPYCDGSHVDIGFVATGEVVAVDSPVPESQAGRVVVKPLKDGPVQVDGNLEICAGTGHTVNRVQQAHLCRCGHSNNKPYCDGAHSKAGFTTES</sequence>
<dbReference type="GO" id="GO:0046872">
    <property type="term" value="F:metal ion binding"/>
    <property type="evidence" value="ECO:0007669"/>
    <property type="project" value="UniProtKB-KW"/>
</dbReference>
<evidence type="ECO:0000256" key="4">
    <source>
        <dbReference type="ARBA" id="ARBA00023014"/>
    </source>
</evidence>
<evidence type="ECO:0000259" key="5">
    <source>
        <dbReference type="SMART" id="SM00704"/>
    </source>
</evidence>